<dbReference type="EMBL" id="CP111023">
    <property type="protein sequence ID" value="WAR20794.1"/>
    <property type="molecule type" value="Genomic_DNA"/>
</dbReference>
<dbReference type="SUPFAM" id="SSF52949">
    <property type="entry name" value="Macro domain-like"/>
    <property type="match status" value="1"/>
</dbReference>
<dbReference type="Gene3D" id="3.40.220.10">
    <property type="entry name" value="Leucine Aminopeptidase, subunit E, domain 1"/>
    <property type="match status" value="2"/>
</dbReference>
<evidence type="ECO:0000313" key="1">
    <source>
        <dbReference type="EMBL" id="WAR20794.1"/>
    </source>
</evidence>
<dbReference type="InterPro" id="IPR043472">
    <property type="entry name" value="Macro_dom-like"/>
</dbReference>
<feature type="non-terminal residue" evidence="1">
    <location>
        <position position="84"/>
    </location>
</feature>
<name>A0ABY7FIT4_MYAAR</name>
<reference evidence="1" key="1">
    <citation type="submission" date="2022-11" db="EMBL/GenBank/DDBJ databases">
        <title>Centuries of genome instability and evolution in soft-shell clam transmissible cancer (bioRxiv).</title>
        <authorList>
            <person name="Hart S.F.M."/>
            <person name="Yonemitsu M.A."/>
            <person name="Giersch R.M."/>
            <person name="Beal B.F."/>
            <person name="Arriagada G."/>
            <person name="Davis B.W."/>
            <person name="Ostrander E.A."/>
            <person name="Goff S.P."/>
            <person name="Metzger M.J."/>
        </authorList>
    </citation>
    <scope>NUCLEOTIDE SEQUENCE</scope>
    <source>
        <strain evidence="1">MELC-2E11</strain>
        <tissue evidence="1">Siphon/mantle</tissue>
    </source>
</reference>
<gene>
    <name evidence="1" type="ORF">MAR_014768</name>
</gene>
<evidence type="ECO:0000313" key="2">
    <source>
        <dbReference type="Proteomes" id="UP001164746"/>
    </source>
</evidence>
<protein>
    <recommendedName>
        <fullName evidence="3">Macro domain-containing protein</fullName>
    </recommendedName>
</protein>
<feature type="non-terminal residue" evidence="1">
    <location>
        <position position="1"/>
    </location>
</feature>
<keyword evidence="2" id="KW-1185">Reference proteome</keyword>
<evidence type="ECO:0008006" key="3">
    <source>
        <dbReference type="Google" id="ProtNLM"/>
    </source>
</evidence>
<proteinExistence type="predicted"/>
<accession>A0ABY7FIT4</accession>
<organism evidence="1 2">
    <name type="scientific">Mya arenaria</name>
    <name type="common">Soft-shell clam</name>
    <dbReference type="NCBI Taxonomy" id="6604"/>
    <lineage>
        <taxon>Eukaryota</taxon>
        <taxon>Metazoa</taxon>
        <taxon>Spiralia</taxon>
        <taxon>Lophotrochozoa</taxon>
        <taxon>Mollusca</taxon>
        <taxon>Bivalvia</taxon>
        <taxon>Autobranchia</taxon>
        <taxon>Heteroconchia</taxon>
        <taxon>Euheterodonta</taxon>
        <taxon>Imparidentia</taxon>
        <taxon>Neoheterodontei</taxon>
        <taxon>Myida</taxon>
        <taxon>Myoidea</taxon>
        <taxon>Myidae</taxon>
        <taxon>Mya</taxon>
    </lineage>
</organism>
<dbReference type="Proteomes" id="UP001164746">
    <property type="component" value="Chromosome 12"/>
</dbReference>
<sequence>VDVIVNATNQKLDMSVGVVSQQLLKVAGAELQTECTRTGRCEYPSDVVADTLIKSVMEYENDHPDTNIKCVSFVIWSKDVETIK</sequence>